<dbReference type="InterPro" id="IPR012291">
    <property type="entry name" value="CBM2_carb-bd_dom_sf"/>
</dbReference>
<keyword evidence="9" id="KW-0964">Secreted</keyword>
<dbReference type="InterPro" id="IPR001919">
    <property type="entry name" value="CBD2"/>
</dbReference>
<evidence type="ECO:0000256" key="10">
    <source>
        <dbReference type="SAM" id="MobiDB-lite"/>
    </source>
</evidence>
<keyword evidence="5" id="KW-0479">Metal-binding</keyword>
<dbReference type="Pfam" id="PF00544">
    <property type="entry name" value="Pectate_lyase_4"/>
    <property type="match status" value="1"/>
</dbReference>
<dbReference type="Gene3D" id="2.160.20.10">
    <property type="entry name" value="Single-stranded right-handed beta-helix, Pectin lyase-like"/>
    <property type="match status" value="1"/>
</dbReference>
<keyword evidence="6" id="KW-0732">Signal</keyword>
<dbReference type="SUPFAM" id="SSF51126">
    <property type="entry name" value="Pectin lyase-like"/>
    <property type="match status" value="1"/>
</dbReference>
<proteinExistence type="inferred from homology"/>
<evidence type="ECO:0000313" key="12">
    <source>
        <dbReference type="EMBL" id="BBH93032.1"/>
    </source>
</evidence>
<dbReference type="EMBL" id="AP019377">
    <property type="protein sequence ID" value="BBH93032.1"/>
    <property type="molecule type" value="Genomic_DNA"/>
</dbReference>
<protein>
    <recommendedName>
        <fullName evidence="4">pectate lyase</fullName>
        <ecNumber evidence="4">4.2.2.2</ecNumber>
    </recommendedName>
</protein>
<evidence type="ECO:0000256" key="2">
    <source>
        <dbReference type="ARBA" id="ARBA00001913"/>
    </source>
</evidence>
<dbReference type="PANTHER" id="PTHR31683">
    <property type="entry name" value="PECTATE LYASE 18-RELATED"/>
    <property type="match status" value="1"/>
</dbReference>
<keyword evidence="9" id="KW-0119">Carbohydrate metabolism</keyword>
<dbReference type="EC" id="4.2.2.2" evidence="4"/>
<dbReference type="SUPFAM" id="SSF49384">
    <property type="entry name" value="Carbohydrate-binding domain"/>
    <property type="match status" value="1"/>
</dbReference>
<gene>
    <name evidence="12" type="ORF">KTA_12310</name>
</gene>
<evidence type="ECO:0000256" key="6">
    <source>
        <dbReference type="ARBA" id="ARBA00022729"/>
    </source>
</evidence>
<reference evidence="12" key="1">
    <citation type="submission" date="2018-12" db="EMBL/GenBank/DDBJ databases">
        <title>Novel natural products biosynthetic potential of the class Ktedonobacteria.</title>
        <authorList>
            <person name="Zheng Y."/>
            <person name="Saitou A."/>
            <person name="Wang C.M."/>
            <person name="Toyoda A."/>
            <person name="Minakuchi Y."/>
            <person name="Sekiguchi Y."/>
            <person name="Ueda K."/>
            <person name="Takano H."/>
            <person name="Sakai Y."/>
            <person name="Yokota A."/>
            <person name="Yabe S."/>
        </authorList>
    </citation>
    <scope>NUCLEOTIDE SEQUENCE</scope>
    <source>
        <strain evidence="12">A3-2</strain>
    </source>
</reference>
<dbReference type="GO" id="GO:0046872">
    <property type="term" value="F:metal ion binding"/>
    <property type="evidence" value="ECO:0007669"/>
    <property type="project" value="UniProtKB-KW"/>
</dbReference>
<evidence type="ECO:0000256" key="4">
    <source>
        <dbReference type="ARBA" id="ARBA00012272"/>
    </source>
</evidence>
<dbReference type="InterPro" id="IPR018082">
    <property type="entry name" value="AmbAllergen"/>
</dbReference>
<comment type="catalytic activity">
    <reaction evidence="1">
        <text>Eliminative cleavage of (1-&gt;4)-alpha-D-galacturonan to give oligosaccharides with 4-deoxy-alpha-D-galact-4-enuronosyl groups at their non-reducing ends.</text>
        <dbReference type="EC" id="4.2.2.2"/>
    </reaction>
</comment>
<dbReference type="InterPro" id="IPR008965">
    <property type="entry name" value="CBM2/CBM3_carb-bd_dom_sf"/>
</dbReference>
<dbReference type="UniPathway" id="UPA00545">
    <property type="reaction ID" value="UER00824"/>
</dbReference>
<dbReference type="SMART" id="SM00656">
    <property type="entry name" value="Amb_all"/>
    <property type="match status" value="1"/>
</dbReference>
<dbReference type="SMART" id="SM00637">
    <property type="entry name" value="CBD_II"/>
    <property type="match status" value="1"/>
</dbReference>
<accession>A0A455T1E2</accession>
<evidence type="ECO:0000256" key="9">
    <source>
        <dbReference type="RuleBase" id="RU361173"/>
    </source>
</evidence>
<dbReference type="GO" id="GO:0030247">
    <property type="term" value="F:polysaccharide binding"/>
    <property type="evidence" value="ECO:0007669"/>
    <property type="project" value="UniProtKB-UniRule"/>
</dbReference>
<dbReference type="PROSITE" id="PS51173">
    <property type="entry name" value="CBM2"/>
    <property type="match status" value="1"/>
</dbReference>
<dbReference type="AlphaFoldDB" id="A0A455T1E2"/>
<keyword evidence="8 9" id="KW-0456">Lyase</keyword>
<keyword evidence="7" id="KW-0106">Calcium</keyword>
<evidence type="ECO:0000256" key="8">
    <source>
        <dbReference type="ARBA" id="ARBA00023239"/>
    </source>
</evidence>
<evidence type="ECO:0000256" key="7">
    <source>
        <dbReference type="ARBA" id="ARBA00022837"/>
    </source>
</evidence>
<comment type="similarity">
    <text evidence="9">Belongs to the polysaccharide lyase 1 family.</text>
</comment>
<comment type="subcellular location">
    <subcellularLocation>
        <location evidence="9">Secreted</location>
    </subcellularLocation>
</comment>
<dbReference type="InterPro" id="IPR012334">
    <property type="entry name" value="Pectin_lyas_fold"/>
</dbReference>
<evidence type="ECO:0000256" key="3">
    <source>
        <dbReference type="ARBA" id="ARBA00005220"/>
    </source>
</evidence>
<name>A0A455T1E2_9CHLR</name>
<organism evidence="12">
    <name type="scientific">Thermogemmatispora argillosa</name>
    <dbReference type="NCBI Taxonomy" id="2045280"/>
    <lineage>
        <taxon>Bacteria</taxon>
        <taxon>Bacillati</taxon>
        <taxon>Chloroflexota</taxon>
        <taxon>Ktedonobacteria</taxon>
        <taxon>Thermogemmatisporales</taxon>
        <taxon>Thermogemmatisporaceae</taxon>
        <taxon>Thermogemmatispora</taxon>
    </lineage>
</organism>
<dbReference type="GO" id="GO:0005576">
    <property type="term" value="C:extracellular region"/>
    <property type="evidence" value="ECO:0007669"/>
    <property type="project" value="UniProtKB-SubCell"/>
</dbReference>
<dbReference type="InterPro" id="IPR045032">
    <property type="entry name" value="PEL"/>
</dbReference>
<dbReference type="GO" id="GO:0004553">
    <property type="term" value="F:hydrolase activity, hydrolyzing O-glycosyl compounds"/>
    <property type="evidence" value="ECO:0007669"/>
    <property type="project" value="InterPro"/>
</dbReference>
<sequence>MKRIGSRKLLWVIVLTLLVFVGGGLALVPVLLGTHTAAAAPVDQLVGYGAGTTGGAGGSVTTVSTLSALQNAVKGSSPKIVYVSGTITGDTDVDVGSNTSIIGVGSTASLVGISLSLKDVSNVIIRNLSISFVRADGNTSGDAIHIEHSQHVWVDHNNLFSDMNHGKDYYDGLIDITHAADYITVSWNRLHDHYKVSLVGHSDSNASEDTGHLHVTYHHNWFYSVNSRLPSLRFGTGHIYNNYYQNVDDSAIHSRMGAQVLVENNVFRNVNVALTTTGDSPEDGFANARGNDYGGATVDITQVGTFTSAPYNYTLDATSDVINEVTTYSGVGIVSGNGSSGGATPTPTPTANATRTPTPTPTAAATSTPTPTPTASAGTGCRVSYAVTAQWPGGFTASLTITNTGSSAWNGWRLTFTFPSGQTVTQGWNGTFSQSGSTVTVTNASYNGSVAPGASVNPAPGFNGTWTTANMNPTSFSVNGVSCSLA</sequence>
<evidence type="ECO:0000256" key="5">
    <source>
        <dbReference type="ARBA" id="ARBA00022723"/>
    </source>
</evidence>
<dbReference type="GO" id="GO:0030570">
    <property type="term" value="F:pectate lyase activity"/>
    <property type="evidence" value="ECO:0007669"/>
    <property type="project" value="UniProtKB-EC"/>
</dbReference>
<comment type="pathway">
    <text evidence="3">Glycan metabolism; pectin degradation; 2-dehydro-3-deoxy-D-gluconate from pectin: step 2/5.</text>
</comment>
<feature type="domain" description="CBM2" evidence="11">
    <location>
        <begin position="374"/>
        <end position="486"/>
    </location>
</feature>
<dbReference type="InterPro" id="IPR011050">
    <property type="entry name" value="Pectin_lyase_fold/virulence"/>
</dbReference>
<dbReference type="Gene3D" id="2.60.40.290">
    <property type="match status" value="1"/>
</dbReference>
<evidence type="ECO:0000259" key="11">
    <source>
        <dbReference type="PROSITE" id="PS51173"/>
    </source>
</evidence>
<dbReference type="InterPro" id="IPR002022">
    <property type="entry name" value="Pec_lyase"/>
</dbReference>
<evidence type="ECO:0000256" key="1">
    <source>
        <dbReference type="ARBA" id="ARBA00000695"/>
    </source>
</evidence>
<feature type="region of interest" description="Disordered" evidence="10">
    <location>
        <begin position="335"/>
        <end position="378"/>
    </location>
</feature>
<comment type="cofactor">
    <cofactor evidence="2">
        <name>Ca(2+)</name>
        <dbReference type="ChEBI" id="CHEBI:29108"/>
    </cofactor>
</comment>
<dbReference type="Pfam" id="PF00553">
    <property type="entry name" value="CBM_2"/>
    <property type="match status" value="1"/>
</dbReference>
<dbReference type="GO" id="GO:0045490">
    <property type="term" value="P:pectin catabolic process"/>
    <property type="evidence" value="ECO:0007669"/>
    <property type="project" value="UniProtKB-UniPathway"/>
</dbReference>
<dbReference type="PRINTS" id="PR00807">
    <property type="entry name" value="AMBALLERGEN"/>
</dbReference>
<keyword evidence="9" id="KW-0624">Polysaccharide degradation</keyword>
<feature type="compositionally biased region" description="Low complexity" evidence="10">
    <location>
        <begin position="342"/>
        <end position="378"/>
    </location>
</feature>
<dbReference type="PANTHER" id="PTHR31683:SF18">
    <property type="entry name" value="PECTATE LYASE 21-RELATED"/>
    <property type="match status" value="1"/>
</dbReference>